<feature type="transmembrane region" description="Helical" evidence="1">
    <location>
        <begin position="12"/>
        <end position="30"/>
    </location>
</feature>
<feature type="transmembrane region" description="Helical" evidence="1">
    <location>
        <begin position="170"/>
        <end position="192"/>
    </location>
</feature>
<dbReference type="HOGENOM" id="CLU_007041_3_1_12"/>
<feature type="transmembrane region" description="Helical" evidence="1">
    <location>
        <begin position="555"/>
        <end position="572"/>
    </location>
</feature>
<feature type="transmembrane region" description="Helical" evidence="1">
    <location>
        <begin position="36"/>
        <end position="56"/>
    </location>
</feature>
<organism evidence="3 4">
    <name type="scientific">Sphaerochaeta pleomorpha (strain ATCC BAA-1885 / DSM 22778 / Grapes)</name>
    <dbReference type="NCBI Taxonomy" id="158190"/>
    <lineage>
        <taxon>Bacteria</taxon>
        <taxon>Pseudomonadati</taxon>
        <taxon>Spirochaetota</taxon>
        <taxon>Spirochaetia</taxon>
        <taxon>Spirochaetales</taxon>
        <taxon>Sphaerochaetaceae</taxon>
        <taxon>Sphaerochaeta</taxon>
    </lineage>
</organism>
<evidence type="ECO:0000313" key="4">
    <source>
        <dbReference type="Proteomes" id="UP000005632"/>
    </source>
</evidence>
<dbReference type="Proteomes" id="UP000005632">
    <property type="component" value="Chromosome"/>
</dbReference>
<proteinExistence type="predicted"/>
<dbReference type="Pfam" id="PF06808">
    <property type="entry name" value="DctM"/>
    <property type="match status" value="1"/>
</dbReference>
<feature type="transmembrane region" description="Helical" evidence="1">
    <location>
        <begin position="337"/>
        <end position="358"/>
    </location>
</feature>
<feature type="transmembrane region" description="Helical" evidence="1">
    <location>
        <begin position="526"/>
        <end position="543"/>
    </location>
</feature>
<keyword evidence="1" id="KW-0472">Membrane</keyword>
<feature type="transmembrane region" description="Helical" evidence="1">
    <location>
        <begin position="606"/>
        <end position="623"/>
    </location>
</feature>
<keyword evidence="1" id="KW-1133">Transmembrane helix</keyword>
<feature type="transmembrane region" description="Helical" evidence="1">
    <location>
        <begin position="290"/>
        <end position="316"/>
    </location>
</feature>
<feature type="transmembrane region" description="Helical" evidence="1">
    <location>
        <begin position="404"/>
        <end position="428"/>
    </location>
</feature>
<dbReference type="PANTHER" id="PTHR43849">
    <property type="entry name" value="BLL3936 PROTEIN"/>
    <property type="match status" value="1"/>
</dbReference>
<reference evidence="3 4" key="1">
    <citation type="submission" date="2011-11" db="EMBL/GenBank/DDBJ databases">
        <title>Complete sequence of Spirochaeta sp. grapes.</title>
        <authorList>
            <consortium name="US DOE Joint Genome Institute"/>
            <person name="Lucas S."/>
            <person name="Han J."/>
            <person name="Lapidus A."/>
            <person name="Cheng J.-F."/>
            <person name="Goodwin L."/>
            <person name="Pitluck S."/>
            <person name="Peters L."/>
            <person name="Ovchinnikova G."/>
            <person name="Munk A.C."/>
            <person name="Detter J.C."/>
            <person name="Han C."/>
            <person name="Tapia R."/>
            <person name="Land M."/>
            <person name="Hauser L."/>
            <person name="Kyrpides N."/>
            <person name="Ivanova N."/>
            <person name="Pagani I."/>
            <person name="Ritalahtilisa K."/>
            <person name="Loeffler F."/>
            <person name="Woyke T."/>
        </authorList>
    </citation>
    <scope>NUCLEOTIDE SEQUENCE [LARGE SCALE GENOMIC DNA]</scope>
    <source>
        <strain evidence="4">ATCC BAA-1885 / DSM 22778 / Grapes</strain>
    </source>
</reference>
<dbReference type="AlphaFoldDB" id="G8QYR2"/>
<name>G8QYR2_SPHPG</name>
<feature type="transmembrane region" description="Helical" evidence="1">
    <location>
        <begin position="492"/>
        <end position="514"/>
    </location>
</feature>
<feature type="transmembrane region" description="Helical" evidence="1">
    <location>
        <begin position="364"/>
        <end position="383"/>
    </location>
</feature>
<dbReference type="KEGG" id="sgp:SpiGrapes_1895"/>
<dbReference type="InterPro" id="IPR011853">
    <property type="entry name" value="TRAP_DctM-Dct_fused"/>
</dbReference>
<feature type="domain" description="TRAP C4-dicarboxylate transport system permease DctM subunit" evidence="2">
    <location>
        <begin position="112"/>
        <end position="550"/>
    </location>
</feature>
<dbReference type="NCBIfam" id="TIGR02123">
    <property type="entry name" value="TRAP_fused"/>
    <property type="match status" value="1"/>
</dbReference>
<feature type="transmembrane region" description="Helical" evidence="1">
    <location>
        <begin position="124"/>
        <end position="145"/>
    </location>
</feature>
<gene>
    <name evidence="3" type="ordered locus">SpiGrapes_1895</name>
</gene>
<dbReference type="PANTHER" id="PTHR43849:SF2">
    <property type="entry name" value="BLL3936 PROTEIN"/>
    <property type="match status" value="1"/>
</dbReference>
<dbReference type="eggNOG" id="COG4666">
    <property type="taxonomic scope" value="Bacteria"/>
</dbReference>
<dbReference type="STRING" id="158190.SpiGrapes_1895"/>
<protein>
    <submittedName>
        <fullName evidence="3">TRAP transporter, 4TM/12TM fusion protein</fullName>
    </submittedName>
</protein>
<feature type="transmembrane region" description="Helical" evidence="1">
    <location>
        <begin position="258"/>
        <end position="284"/>
    </location>
</feature>
<accession>G8QYR2</accession>
<keyword evidence="1" id="KW-0812">Transmembrane</keyword>
<feature type="transmembrane region" description="Helical" evidence="1">
    <location>
        <begin position="440"/>
        <end position="458"/>
    </location>
</feature>
<evidence type="ECO:0000256" key="1">
    <source>
        <dbReference type="SAM" id="Phobius"/>
    </source>
</evidence>
<sequence length="636" mass="68103">MQNQQSVKGKTLRHILFILSVAICLFHLYITMNTSVSVMQSRVIHLFSLMLVWYLYRLQKEQPIGKKIFSSIFLLVVLALGVYYLTQTTPDVIREKGIWGITSLDMVVGFLLLLLILETSRQAIGLALPVIALVFLSYAVLGPYLPNVIAHRGYSLEYITSYVCWTNEGIFGTPIGAAVSFVVLYIIFGELLDKFGSGKFFIDLAYALTGKMRGGPAEASVLSSALMGSINGSAVANVVTTGTFTIPLMKKVGYSKEYAGAVEAVASTGGQILPPVMGAAAFVMADMTGIAYSTIILAALVPGILYYLSLGAAVYFEAGRLGIQPEKNAKLLNARIIMKQGYFHLLPLAVLIFCLLGFGFSASYSALFAIGSILIIGIVRTLAHEHRFPWAELKAVCLHAAKSSVPVTIACASAGIVIGIVSMTGLGVRFAQIVFQLSHGNLFMMLFLTMIACIILGMGLPSTAAYVIAATVASPALLQAGIGLLASNLFVFYFAIISFITPPVAMAAYAASGIAESDSMRTGMKAFQLGIAGFIIPFLFIYYPGLLIVETSIGATLYAIAIAVFAVLLMASSFEGWCMLPLNLGLRVLMFFTAILLLVPDPVADIAGLVIALCVFSLITFRAKQKGKVPDNATLS</sequence>
<feature type="transmembrane region" description="Helical" evidence="1">
    <location>
        <begin position="68"/>
        <end position="86"/>
    </location>
</feature>
<dbReference type="RefSeq" id="WP_014270532.1">
    <property type="nucleotide sequence ID" value="NC_016633.1"/>
</dbReference>
<dbReference type="InterPro" id="IPR010656">
    <property type="entry name" value="DctM"/>
</dbReference>
<evidence type="ECO:0000313" key="3">
    <source>
        <dbReference type="EMBL" id="AEV29689.1"/>
    </source>
</evidence>
<feature type="transmembrane region" description="Helical" evidence="1">
    <location>
        <begin position="98"/>
        <end position="117"/>
    </location>
</feature>
<keyword evidence="4" id="KW-1185">Reference proteome</keyword>
<dbReference type="EMBL" id="CP003155">
    <property type="protein sequence ID" value="AEV29689.1"/>
    <property type="molecule type" value="Genomic_DNA"/>
</dbReference>
<evidence type="ECO:0000259" key="2">
    <source>
        <dbReference type="Pfam" id="PF06808"/>
    </source>
</evidence>